<dbReference type="AlphaFoldDB" id="A0AAV5VGN7"/>
<feature type="compositionally biased region" description="Basic and acidic residues" evidence="1">
    <location>
        <begin position="1"/>
        <end position="12"/>
    </location>
</feature>
<feature type="region of interest" description="Disordered" evidence="1">
    <location>
        <begin position="1"/>
        <end position="45"/>
    </location>
</feature>
<dbReference type="EMBL" id="BTSY01000003">
    <property type="protein sequence ID" value="GMT17292.1"/>
    <property type="molecule type" value="Genomic_DNA"/>
</dbReference>
<evidence type="ECO:0000256" key="1">
    <source>
        <dbReference type="SAM" id="MobiDB-lite"/>
    </source>
</evidence>
<evidence type="ECO:0008006" key="5">
    <source>
        <dbReference type="Google" id="ProtNLM"/>
    </source>
</evidence>
<evidence type="ECO:0000256" key="2">
    <source>
        <dbReference type="SAM" id="Phobius"/>
    </source>
</evidence>
<protein>
    <recommendedName>
        <fullName evidence="5">Transmembrane protein</fullName>
    </recommendedName>
</protein>
<keyword evidence="2" id="KW-1133">Transmembrane helix</keyword>
<organism evidence="3 4">
    <name type="scientific">Pristionchus fissidentatus</name>
    <dbReference type="NCBI Taxonomy" id="1538716"/>
    <lineage>
        <taxon>Eukaryota</taxon>
        <taxon>Metazoa</taxon>
        <taxon>Ecdysozoa</taxon>
        <taxon>Nematoda</taxon>
        <taxon>Chromadorea</taxon>
        <taxon>Rhabditida</taxon>
        <taxon>Rhabditina</taxon>
        <taxon>Diplogasteromorpha</taxon>
        <taxon>Diplogasteroidea</taxon>
        <taxon>Neodiplogasteridae</taxon>
        <taxon>Pristionchus</taxon>
    </lineage>
</organism>
<keyword evidence="4" id="KW-1185">Reference proteome</keyword>
<keyword evidence="2" id="KW-0472">Membrane</keyword>
<sequence>MREHAIGSEQIHEASTSAGTESNDSIGGSSTATLERDFSDSSTSTLSMDVCYDNPVLSMDDDVSARGVRPGPFTISACSSAANSLPSTSRSIDVNQNDLPRAERQTRKLDRIPWIAALASAVDTDPLTSPLELEKRPSCVPAYIAIFVLLFIVLAVGGVTTIYDVRPAFLFGKPLNSSLHLPVDDFPALHNNSTLLGL</sequence>
<dbReference type="Proteomes" id="UP001432322">
    <property type="component" value="Unassembled WGS sequence"/>
</dbReference>
<accession>A0AAV5VGN7</accession>
<comment type="caution">
    <text evidence="3">The sequence shown here is derived from an EMBL/GenBank/DDBJ whole genome shotgun (WGS) entry which is preliminary data.</text>
</comment>
<gene>
    <name evidence="3" type="ORF">PFISCL1PPCAC_8589</name>
</gene>
<reference evidence="3" key="1">
    <citation type="submission" date="2023-10" db="EMBL/GenBank/DDBJ databases">
        <title>Genome assembly of Pristionchus species.</title>
        <authorList>
            <person name="Yoshida K."/>
            <person name="Sommer R.J."/>
        </authorList>
    </citation>
    <scope>NUCLEOTIDE SEQUENCE</scope>
    <source>
        <strain evidence="3">RS5133</strain>
    </source>
</reference>
<evidence type="ECO:0000313" key="4">
    <source>
        <dbReference type="Proteomes" id="UP001432322"/>
    </source>
</evidence>
<name>A0AAV5VGN7_9BILA</name>
<proteinExistence type="predicted"/>
<feature type="compositionally biased region" description="Polar residues" evidence="1">
    <location>
        <begin position="13"/>
        <end position="33"/>
    </location>
</feature>
<keyword evidence="2" id="KW-0812">Transmembrane</keyword>
<evidence type="ECO:0000313" key="3">
    <source>
        <dbReference type="EMBL" id="GMT17292.1"/>
    </source>
</evidence>
<feature type="transmembrane region" description="Helical" evidence="2">
    <location>
        <begin position="142"/>
        <end position="163"/>
    </location>
</feature>